<dbReference type="InterPro" id="IPR007308">
    <property type="entry name" value="Rtr1/RPAP2_dom"/>
</dbReference>
<dbReference type="GO" id="GO:0043175">
    <property type="term" value="F:RNA polymerase core enzyme binding"/>
    <property type="evidence" value="ECO:0007669"/>
    <property type="project" value="UniProtKB-UniRule"/>
</dbReference>
<dbReference type="GO" id="GO:0005737">
    <property type="term" value="C:cytoplasm"/>
    <property type="evidence" value="ECO:0007669"/>
    <property type="project" value="TreeGrafter"/>
</dbReference>
<evidence type="ECO:0000256" key="8">
    <source>
        <dbReference type="ARBA" id="ARBA00023242"/>
    </source>
</evidence>
<dbReference type="PANTHER" id="PTHR14732">
    <property type="entry name" value="RNA POLYMERASE II SUBUNIT B1 CTD PHOSPHATASE RPAP2-RELATED"/>
    <property type="match status" value="1"/>
</dbReference>
<dbReference type="GO" id="GO:0008420">
    <property type="term" value="F:RNA polymerase II CTD heptapeptide repeat phosphatase activity"/>
    <property type="evidence" value="ECO:0007669"/>
    <property type="project" value="UniProtKB-UniRule"/>
</dbReference>
<evidence type="ECO:0000313" key="15">
    <source>
        <dbReference type="Proteomes" id="UP000799441"/>
    </source>
</evidence>
<dbReference type="GO" id="GO:0005634">
    <property type="term" value="C:nucleus"/>
    <property type="evidence" value="ECO:0007669"/>
    <property type="project" value="UniProtKB-SubCell"/>
</dbReference>
<keyword evidence="6 12" id="KW-0862">Zinc</keyword>
<comment type="similarity">
    <text evidence="2 11 12">Belongs to the RPAP2 family.</text>
</comment>
<evidence type="ECO:0000256" key="12">
    <source>
        <dbReference type="RuleBase" id="RU367080"/>
    </source>
</evidence>
<feature type="domain" description="RTR1-type" evidence="13">
    <location>
        <begin position="56"/>
        <end position="133"/>
    </location>
</feature>
<dbReference type="EC" id="3.1.3.16" evidence="12"/>
<feature type="non-terminal residue" evidence="14">
    <location>
        <position position="1"/>
    </location>
</feature>
<accession>A0A9P4QI40</accession>
<evidence type="ECO:0000259" key="13">
    <source>
        <dbReference type="PROSITE" id="PS51479"/>
    </source>
</evidence>
<dbReference type="PROSITE" id="PS51479">
    <property type="entry name" value="ZF_RTR1"/>
    <property type="match status" value="1"/>
</dbReference>
<evidence type="ECO:0000256" key="6">
    <source>
        <dbReference type="ARBA" id="ARBA00022833"/>
    </source>
</evidence>
<keyword evidence="7 12" id="KW-0904">Protein phosphatase</keyword>
<comment type="subcellular location">
    <subcellularLocation>
        <location evidence="1 12">Nucleus</location>
    </subcellularLocation>
</comment>
<evidence type="ECO:0000256" key="4">
    <source>
        <dbReference type="ARBA" id="ARBA00022771"/>
    </source>
</evidence>
<name>A0A9P4QI40_9PEZI</name>
<evidence type="ECO:0000256" key="7">
    <source>
        <dbReference type="ARBA" id="ARBA00022912"/>
    </source>
</evidence>
<keyword evidence="8 12" id="KW-0539">Nucleus</keyword>
<comment type="caution">
    <text evidence="14">The sequence shown here is derived from an EMBL/GenBank/DDBJ whole genome shotgun (WGS) entry which is preliminary data.</text>
</comment>
<dbReference type="InterPro" id="IPR038534">
    <property type="entry name" value="Rtr1/RPAP2_sf"/>
</dbReference>
<sequence>AEQERSRHMTTALRYAHAIQNQKDWEKQILSTIEILLDFPSVDPSSFAEQANYLAVSLSPFRAADFEDLIEERRIDSRCGWPLCCNPPKSTSNTTKSPWKASKRDREFCSLECAKKSIFVKAQLSKVAPWERGVGQHVFVALPEDDQKLIESLSPLHPGGVEGSGQRQIATATDLAELALERGEQPTSLRPQQVMTDQVVEKTPTFREPVFISSGSREEAVAGRVEGYTPK</sequence>
<dbReference type="EMBL" id="MU003766">
    <property type="protein sequence ID" value="KAF2725978.1"/>
    <property type="molecule type" value="Genomic_DNA"/>
</dbReference>
<evidence type="ECO:0000256" key="9">
    <source>
        <dbReference type="ARBA" id="ARBA00047761"/>
    </source>
</evidence>
<keyword evidence="15" id="KW-1185">Reference proteome</keyword>
<evidence type="ECO:0000313" key="14">
    <source>
        <dbReference type="EMBL" id="KAF2725978.1"/>
    </source>
</evidence>
<evidence type="ECO:0000256" key="11">
    <source>
        <dbReference type="PROSITE-ProRule" id="PRU00812"/>
    </source>
</evidence>
<dbReference type="InterPro" id="IPR039693">
    <property type="entry name" value="Rtr1/RPAP2"/>
</dbReference>
<keyword evidence="4 12" id="KW-0863">Zinc-finger</keyword>
<protein>
    <recommendedName>
        <fullName evidence="12">RNA polymerase II subunit B1 CTD phosphatase RPAP2 homolog</fullName>
        <ecNumber evidence="12">3.1.3.16</ecNumber>
    </recommendedName>
</protein>
<comment type="catalytic activity">
    <reaction evidence="10 12">
        <text>O-phospho-L-threonyl-[protein] + H2O = L-threonyl-[protein] + phosphate</text>
        <dbReference type="Rhea" id="RHEA:47004"/>
        <dbReference type="Rhea" id="RHEA-COMP:11060"/>
        <dbReference type="Rhea" id="RHEA-COMP:11605"/>
        <dbReference type="ChEBI" id="CHEBI:15377"/>
        <dbReference type="ChEBI" id="CHEBI:30013"/>
        <dbReference type="ChEBI" id="CHEBI:43474"/>
        <dbReference type="ChEBI" id="CHEBI:61977"/>
        <dbReference type="EC" id="3.1.3.16"/>
    </reaction>
</comment>
<dbReference type="PANTHER" id="PTHR14732:SF0">
    <property type="entry name" value="RNA POLYMERASE II SUBUNIT B1 CTD PHOSPHATASE RPAP2-RELATED"/>
    <property type="match status" value="1"/>
</dbReference>
<evidence type="ECO:0000256" key="1">
    <source>
        <dbReference type="ARBA" id="ARBA00004123"/>
    </source>
</evidence>
<dbReference type="Pfam" id="PF04181">
    <property type="entry name" value="RPAP2_Rtr1"/>
    <property type="match status" value="1"/>
</dbReference>
<organism evidence="14 15">
    <name type="scientific">Polychaeton citri CBS 116435</name>
    <dbReference type="NCBI Taxonomy" id="1314669"/>
    <lineage>
        <taxon>Eukaryota</taxon>
        <taxon>Fungi</taxon>
        <taxon>Dikarya</taxon>
        <taxon>Ascomycota</taxon>
        <taxon>Pezizomycotina</taxon>
        <taxon>Dothideomycetes</taxon>
        <taxon>Dothideomycetidae</taxon>
        <taxon>Capnodiales</taxon>
        <taxon>Capnodiaceae</taxon>
        <taxon>Polychaeton</taxon>
    </lineage>
</organism>
<gene>
    <name evidence="14" type="ORF">K431DRAFT_193816</name>
</gene>
<dbReference type="AlphaFoldDB" id="A0A9P4QI40"/>
<comment type="catalytic activity">
    <reaction evidence="9 12">
        <text>O-phospho-L-seryl-[protein] + H2O = L-seryl-[protein] + phosphate</text>
        <dbReference type="Rhea" id="RHEA:20629"/>
        <dbReference type="Rhea" id="RHEA-COMP:9863"/>
        <dbReference type="Rhea" id="RHEA-COMP:11604"/>
        <dbReference type="ChEBI" id="CHEBI:15377"/>
        <dbReference type="ChEBI" id="CHEBI:29999"/>
        <dbReference type="ChEBI" id="CHEBI:43474"/>
        <dbReference type="ChEBI" id="CHEBI:83421"/>
        <dbReference type="EC" id="3.1.3.16"/>
    </reaction>
</comment>
<evidence type="ECO:0000256" key="2">
    <source>
        <dbReference type="ARBA" id="ARBA00005676"/>
    </source>
</evidence>
<dbReference type="OrthoDB" id="2590500at2759"/>
<reference evidence="14" key="1">
    <citation type="journal article" date="2020" name="Stud. Mycol.">
        <title>101 Dothideomycetes genomes: a test case for predicting lifestyles and emergence of pathogens.</title>
        <authorList>
            <person name="Haridas S."/>
            <person name="Albert R."/>
            <person name="Binder M."/>
            <person name="Bloem J."/>
            <person name="Labutti K."/>
            <person name="Salamov A."/>
            <person name="Andreopoulos B."/>
            <person name="Baker S."/>
            <person name="Barry K."/>
            <person name="Bills G."/>
            <person name="Bluhm B."/>
            <person name="Cannon C."/>
            <person name="Castanera R."/>
            <person name="Culley D."/>
            <person name="Daum C."/>
            <person name="Ezra D."/>
            <person name="Gonzalez J."/>
            <person name="Henrissat B."/>
            <person name="Kuo A."/>
            <person name="Liang C."/>
            <person name="Lipzen A."/>
            <person name="Lutzoni F."/>
            <person name="Magnuson J."/>
            <person name="Mondo S."/>
            <person name="Nolan M."/>
            <person name="Ohm R."/>
            <person name="Pangilinan J."/>
            <person name="Park H.-J."/>
            <person name="Ramirez L."/>
            <person name="Alfaro M."/>
            <person name="Sun H."/>
            <person name="Tritt A."/>
            <person name="Yoshinaga Y."/>
            <person name="Zwiers L.-H."/>
            <person name="Turgeon B."/>
            <person name="Goodwin S."/>
            <person name="Spatafora J."/>
            <person name="Crous P."/>
            <person name="Grigoriev I."/>
        </authorList>
    </citation>
    <scope>NUCLEOTIDE SEQUENCE</scope>
    <source>
        <strain evidence="14">CBS 116435</strain>
    </source>
</reference>
<comment type="function">
    <text evidence="12">Putative RNA polymerase II subunit B1 C-terminal domain (CTD) phosphatase involved in RNA polymerase II transcription regulation.</text>
</comment>
<dbReference type="Gene3D" id="1.25.40.820">
    <property type="match status" value="1"/>
</dbReference>
<proteinExistence type="inferred from homology"/>
<dbReference type="GO" id="GO:0008270">
    <property type="term" value="F:zinc ion binding"/>
    <property type="evidence" value="ECO:0007669"/>
    <property type="project" value="UniProtKB-KW"/>
</dbReference>
<evidence type="ECO:0000256" key="3">
    <source>
        <dbReference type="ARBA" id="ARBA00022723"/>
    </source>
</evidence>
<dbReference type="Proteomes" id="UP000799441">
    <property type="component" value="Unassembled WGS sequence"/>
</dbReference>
<evidence type="ECO:0000256" key="5">
    <source>
        <dbReference type="ARBA" id="ARBA00022801"/>
    </source>
</evidence>
<evidence type="ECO:0000256" key="10">
    <source>
        <dbReference type="ARBA" id="ARBA00048336"/>
    </source>
</evidence>
<keyword evidence="3 12" id="KW-0479">Metal-binding</keyword>
<feature type="non-terminal residue" evidence="14">
    <location>
        <position position="231"/>
    </location>
</feature>
<keyword evidence="5 12" id="KW-0378">Hydrolase</keyword>